<protein>
    <submittedName>
        <fullName evidence="1">Uncharacterized protein</fullName>
    </submittedName>
</protein>
<dbReference type="EMBL" id="KV429045">
    <property type="protein sequence ID" value="KZT71572.1"/>
    <property type="molecule type" value="Genomic_DNA"/>
</dbReference>
<evidence type="ECO:0000313" key="2">
    <source>
        <dbReference type="Proteomes" id="UP000076727"/>
    </source>
</evidence>
<dbReference type="Proteomes" id="UP000076727">
    <property type="component" value="Unassembled WGS sequence"/>
</dbReference>
<reference evidence="1 2" key="1">
    <citation type="journal article" date="2016" name="Mol. Biol. Evol.">
        <title>Comparative Genomics of Early-Diverging Mushroom-Forming Fungi Provides Insights into the Origins of Lignocellulose Decay Capabilities.</title>
        <authorList>
            <person name="Nagy L.G."/>
            <person name="Riley R."/>
            <person name="Tritt A."/>
            <person name="Adam C."/>
            <person name="Daum C."/>
            <person name="Floudas D."/>
            <person name="Sun H."/>
            <person name="Yadav J.S."/>
            <person name="Pangilinan J."/>
            <person name="Larsson K.H."/>
            <person name="Matsuura K."/>
            <person name="Barry K."/>
            <person name="Labutti K."/>
            <person name="Kuo R."/>
            <person name="Ohm R.A."/>
            <person name="Bhattacharya S.S."/>
            <person name="Shirouzu T."/>
            <person name="Yoshinaga Y."/>
            <person name="Martin F.M."/>
            <person name="Grigoriev I.V."/>
            <person name="Hibbett D.S."/>
        </authorList>
    </citation>
    <scope>NUCLEOTIDE SEQUENCE [LARGE SCALE GENOMIC DNA]</scope>
    <source>
        <strain evidence="1 2">L-15889</strain>
    </source>
</reference>
<gene>
    <name evidence="1" type="ORF">DAEQUDRAFT_755737</name>
</gene>
<accession>A0A165S5Z1</accession>
<keyword evidence="2" id="KW-1185">Reference proteome</keyword>
<sequence>MAETDRHRARTPSPSPATDYSAFVLSTLARHAHTSGSVDQRVLRKCLALASSYLITDTTMSPEHGLRSWHAGFGQLIDVLVALHNRGELELDTVNAASRACSECWTVAGSWREMDAGRESVRGVAMRLRGLLDENGKTYRGGRVYVP</sequence>
<dbReference type="STRING" id="1314783.A0A165S5Z1"/>
<dbReference type="AlphaFoldDB" id="A0A165S5Z1"/>
<proteinExistence type="predicted"/>
<organism evidence="1 2">
    <name type="scientific">Daedalea quercina L-15889</name>
    <dbReference type="NCBI Taxonomy" id="1314783"/>
    <lineage>
        <taxon>Eukaryota</taxon>
        <taxon>Fungi</taxon>
        <taxon>Dikarya</taxon>
        <taxon>Basidiomycota</taxon>
        <taxon>Agaricomycotina</taxon>
        <taxon>Agaricomycetes</taxon>
        <taxon>Polyporales</taxon>
        <taxon>Fomitopsis</taxon>
    </lineage>
</organism>
<dbReference type="OrthoDB" id="3358904at2759"/>
<evidence type="ECO:0000313" key="1">
    <source>
        <dbReference type="EMBL" id="KZT71572.1"/>
    </source>
</evidence>
<name>A0A165S5Z1_9APHY</name>